<dbReference type="Gene3D" id="3.40.190.10">
    <property type="entry name" value="Periplasmic binding protein-like II"/>
    <property type="match status" value="2"/>
</dbReference>
<organism evidence="2 3">
    <name type="scientific">Pelagibius litoralis</name>
    <dbReference type="NCBI Taxonomy" id="374515"/>
    <lineage>
        <taxon>Bacteria</taxon>
        <taxon>Pseudomonadati</taxon>
        <taxon>Pseudomonadota</taxon>
        <taxon>Alphaproteobacteria</taxon>
        <taxon>Rhodospirillales</taxon>
        <taxon>Rhodovibrionaceae</taxon>
        <taxon>Pelagibius</taxon>
    </lineage>
</organism>
<name>A0A967K7J0_9PROT</name>
<accession>A0A967K7J0</accession>
<evidence type="ECO:0000313" key="3">
    <source>
        <dbReference type="Proteomes" id="UP000761264"/>
    </source>
</evidence>
<dbReference type="RefSeq" id="WP_167225895.1">
    <property type="nucleotide sequence ID" value="NZ_JAAQPH010000010.1"/>
</dbReference>
<sequence>MSRSVFFGAAAALVLLSTAGLAKASDLYDPSIAHQPKDGVIRIFGPGGPHTAFLKAAKAFEAKTGVKVEVVFGPESKWTKDAQAGADMIFGSSEQSMTAFLENYRFVESGAVEPLFIRRSVIVVPKGNPKGISGFADLLQPGMRVVVTEGKGVYNTSGTGVWEDIAGRLGALEDVKRLRRNIAFVEKGSGASFRSFTAGQADAWLTWVHWPLNHPDAAEFVELEEERRIYRVTNVVLSPEADPVTTDFLIFLKGPEAARLFASDGWMK</sequence>
<protein>
    <submittedName>
        <fullName evidence="2">Extracellular solute-binding protein</fullName>
    </submittedName>
</protein>
<keyword evidence="1" id="KW-0732">Signal</keyword>
<dbReference type="AlphaFoldDB" id="A0A967K7J0"/>
<reference evidence="2" key="1">
    <citation type="submission" date="2020-03" db="EMBL/GenBank/DDBJ databases">
        <title>Genome of Pelagibius litoralis DSM 21314T.</title>
        <authorList>
            <person name="Wang G."/>
        </authorList>
    </citation>
    <scope>NUCLEOTIDE SEQUENCE</scope>
    <source>
        <strain evidence="2">DSM 21314</strain>
    </source>
</reference>
<dbReference type="SUPFAM" id="SSF53850">
    <property type="entry name" value="Periplasmic binding protein-like II"/>
    <property type="match status" value="1"/>
</dbReference>
<evidence type="ECO:0000313" key="2">
    <source>
        <dbReference type="EMBL" id="NIA69868.1"/>
    </source>
</evidence>
<keyword evidence="3" id="KW-1185">Reference proteome</keyword>
<evidence type="ECO:0000256" key="1">
    <source>
        <dbReference type="SAM" id="SignalP"/>
    </source>
</evidence>
<dbReference type="Pfam" id="PF13531">
    <property type="entry name" value="SBP_bac_11"/>
    <property type="match status" value="1"/>
</dbReference>
<dbReference type="Proteomes" id="UP000761264">
    <property type="component" value="Unassembled WGS sequence"/>
</dbReference>
<proteinExistence type="predicted"/>
<feature type="signal peptide" evidence="1">
    <location>
        <begin position="1"/>
        <end position="24"/>
    </location>
</feature>
<gene>
    <name evidence="2" type="ORF">HBA54_14785</name>
</gene>
<comment type="caution">
    <text evidence="2">The sequence shown here is derived from an EMBL/GenBank/DDBJ whole genome shotgun (WGS) entry which is preliminary data.</text>
</comment>
<dbReference type="EMBL" id="JAAQPH010000010">
    <property type="protein sequence ID" value="NIA69868.1"/>
    <property type="molecule type" value="Genomic_DNA"/>
</dbReference>
<feature type="chain" id="PRO_5038022686" evidence="1">
    <location>
        <begin position="25"/>
        <end position="268"/>
    </location>
</feature>